<dbReference type="SMART" id="SM00155">
    <property type="entry name" value="PLDc"/>
    <property type="match status" value="2"/>
</dbReference>
<dbReference type="EMBL" id="BAABHJ010000040">
    <property type="protein sequence ID" value="GAA4618819.1"/>
    <property type="molecule type" value="Genomic_DNA"/>
</dbReference>
<dbReference type="PANTHER" id="PTHR21248">
    <property type="entry name" value="CARDIOLIPIN SYNTHASE"/>
    <property type="match status" value="1"/>
</dbReference>
<keyword evidence="1" id="KW-0732">Signal</keyword>
<dbReference type="PROSITE" id="PS50035">
    <property type="entry name" value="PLD"/>
    <property type="match status" value="2"/>
</dbReference>
<gene>
    <name evidence="3" type="ORF">GCM10023195_84840</name>
</gene>
<dbReference type="PANTHER" id="PTHR21248:SF22">
    <property type="entry name" value="PHOSPHOLIPASE D"/>
    <property type="match status" value="1"/>
</dbReference>
<reference evidence="4" key="1">
    <citation type="journal article" date="2019" name="Int. J. Syst. Evol. Microbiol.">
        <title>The Global Catalogue of Microorganisms (GCM) 10K type strain sequencing project: providing services to taxonomists for standard genome sequencing and annotation.</title>
        <authorList>
            <consortium name="The Broad Institute Genomics Platform"/>
            <consortium name="The Broad Institute Genome Sequencing Center for Infectious Disease"/>
            <person name="Wu L."/>
            <person name="Ma J."/>
        </authorList>
    </citation>
    <scope>NUCLEOTIDE SEQUENCE [LARGE SCALE GENOMIC DNA]</scope>
    <source>
        <strain evidence="4">JCM 17938</strain>
    </source>
</reference>
<evidence type="ECO:0000313" key="3">
    <source>
        <dbReference type="EMBL" id="GAA4618819.1"/>
    </source>
</evidence>
<feature type="signal peptide" evidence="1">
    <location>
        <begin position="1"/>
        <end position="24"/>
    </location>
</feature>
<feature type="domain" description="PLD phosphodiesterase" evidence="2">
    <location>
        <begin position="224"/>
        <end position="251"/>
    </location>
</feature>
<comment type="caution">
    <text evidence="3">The sequence shown here is derived from an EMBL/GenBank/DDBJ whole genome shotgun (WGS) entry which is preliminary data.</text>
</comment>
<organism evidence="3 4">
    <name type="scientific">Actinoallomurus liliacearum</name>
    <dbReference type="NCBI Taxonomy" id="1080073"/>
    <lineage>
        <taxon>Bacteria</taxon>
        <taxon>Bacillati</taxon>
        <taxon>Actinomycetota</taxon>
        <taxon>Actinomycetes</taxon>
        <taxon>Streptosporangiales</taxon>
        <taxon>Thermomonosporaceae</taxon>
        <taxon>Actinoallomurus</taxon>
    </lineage>
</organism>
<evidence type="ECO:0000259" key="2">
    <source>
        <dbReference type="PROSITE" id="PS50035"/>
    </source>
</evidence>
<accession>A0ABP8U1J6</accession>
<feature type="domain" description="PLD phosphodiesterase" evidence="2">
    <location>
        <begin position="520"/>
        <end position="547"/>
    </location>
</feature>
<dbReference type="RefSeq" id="WP_345367009.1">
    <property type="nucleotide sequence ID" value="NZ_BAABHJ010000040.1"/>
</dbReference>
<name>A0ABP8U1J6_9ACTN</name>
<dbReference type="Proteomes" id="UP001500212">
    <property type="component" value="Unassembled WGS sequence"/>
</dbReference>
<dbReference type="Gene3D" id="3.30.870.10">
    <property type="entry name" value="Endonuclease Chain A"/>
    <property type="match status" value="2"/>
</dbReference>
<dbReference type="SUPFAM" id="SSF56024">
    <property type="entry name" value="Phospholipase D/nuclease"/>
    <property type="match status" value="2"/>
</dbReference>
<proteinExistence type="predicted"/>
<feature type="chain" id="PRO_5046493244" description="PLD phosphodiesterase domain-containing protein" evidence="1">
    <location>
        <begin position="25"/>
        <end position="670"/>
    </location>
</feature>
<sequence>MKTIITAAAVTAFTAAISWPTATAFTAAVSSPAATHDAASAASSPTPYLDQIERAVRHVSPGLEHQVWERSGGNRLDDSAGDWLLQTPQCWGHDPCPPADRPGTKRLLSKITSNIGEATSTVDITSLGCPEKLILPLPSPCRTFPDGYFRDAIVAGLKKAAEEHKITFRMLLGAPVLPATVNGDDWIDAAKKTIGAAARNITFNVATMTTSYSGTPGVPIGGYTPSWNHSKLFVVDGRTVITGGVNTYTNNYVQTPKPVTDMMMAIRGPAAASATGYVNRLWDWTCANRNKWNWAATTGSWVYPSGGGCISTLHPPAAARAGDLDMLEVGGLGVGIQHKDGSSTYKLPDLKQPDDAKCKLSFADKDVVNLDRDYQTVNPEETALREMVATATKSIVFSQQDLYGWCASIGGPIKAVQPLADLRLLDNVAAKMIHGVKVRIVISTPGNEDAYSTMKNMAQLSDLLRKRIALQAGGDRKADQVMQDTLQYASLRSSDKPRWEGKEKNDEGKVINCDDPKEACTYAQHTKLIVVDDRVFYLGSKNAYPAFLQDDGYFIEDPAAVAHLKKEFLDPQWKYSKADATFDWERFLPPTVVSIDTDRAKGASKVKVTVKAVTHSGDSFLVAYGNKVECKDTPSGGRCSFDEAPSIVGKKIDIVDRKTLRWTQKEVPHW</sequence>
<keyword evidence="4" id="KW-1185">Reference proteome</keyword>
<protein>
    <recommendedName>
        <fullName evidence="2">PLD phosphodiesterase domain-containing protein</fullName>
    </recommendedName>
</protein>
<evidence type="ECO:0000313" key="4">
    <source>
        <dbReference type="Proteomes" id="UP001500212"/>
    </source>
</evidence>
<dbReference type="InterPro" id="IPR001736">
    <property type="entry name" value="PLipase_D/transphosphatidylase"/>
</dbReference>
<evidence type="ECO:0000256" key="1">
    <source>
        <dbReference type="SAM" id="SignalP"/>
    </source>
</evidence>